<reference evidence="1" key="1">
    <citation type="submission" date="2023-08" db="EMBL/GenBank/DDBJ databases">
        <title>A de novo genome assembly of Solanum verrucosum Schlechtendal, a Mexican diploid species geographically isolated from the other diploid A-genome species in potato relatives.</title>
        <authorList>
            <person name="Hosaka K."/>
        </authorList>
    </citation>
    <scope>NUCLEOTIDE SEQUENCE</scope>
    <source>
        <tissue evidence="1">Young leaves</tissue>
    </source>
</reference>
<keyword evidence="2" id="KW-1185">Reference proteome</keyword>
<proteinExistence type="predicted"/>
<accession>A0AAF0ZZG1</accession>
<gene>
    <name evidence="1" type="ORF">MTR67_051827</name>
</gene>
<evidence type="ECO:0000313" key="1">
    <source>
        <dbReference type="EMBL" id="WMV58442.1"/>
    </source>
</evidence>
<evidence type="ECO:0000313" key="2">
    <source>
        <dbReference type="Proteomes" id="UP001234989"/>
    </source>
</evidence>
<protein>
    <submittedName>
        <fullName evidence="1">Uncharacterized protein</fullName>
    </submittedName>
</protein>
<dbReference type="Proteomes" id="UP001234989">
    <property type="component" value="Chromosome 12"/>
</dbReference>
<dbReference type="AlphaFoldDB" id="A0AAF0ZZG1"/>
<organism evidence="1 2">
    <name type="scientific">Solanum verrucosum</name>
    <dbReference type="NCBI Taxonomy" id="315347"/>
    <lineage>
        <taxon>Eukaryota</taxon>
        <taxon>Viridiplantae</taxon>
        <taxon>Streptophyta</taxon>
        <taxon>Embryophyta</taxon>
        <taxon>Tracheophyta</taxon>
        <taxon>Spermatophyta</taxon>
        <taxon>Magnoliopsida</taxon>
        <taxon>eudicotyledons</taxon>
        <taxon>Gunneridae</taxon>
        <taxon>Pentapetalae</taxon>
        <taxon>asterids</taxon>
        <taxon>lamiids</taxon>
        <taxon>Solanales</taxon>
        <taxon>Solanaceae</taxon>
        <taxon>Solanoideae</taxon>
        <taxon>Solaneae</taxon>
        <taxon>Solanum</taxon>
    </lineage>
</organism>
<sequence length="147" mass="16529">MRGNPWDVTGMRVKLDYWICASADHSASLVEIADQLGNSPFGVIHRHLAPAFNIVMLWVISTLEQKAKCDPSAIRQVDSAILRPSFLHSFRRAYARRNVLAQAMMAQANREVAVPLNPNVGTMASRVRDFTRMNPPEFHSLKAEEDL</sequence>
<name>A0AAF0ZZG1_SOLVR</name>
<dbReference type="EMBL" id="CP133623">
    <property type="protein sequence ID" value="WMV58442.1"/>
    <property type="molecule type" value="Genomic_DNA"/>
</dbReference>